<dbReference type="EMBL" id="KN555748">
    <property type="protein sequence ID" value="KHJ88475.1"/>
    <property type="molecule type" value="Genomic_DNA"/>
</dbReference>
<sequence length="185" mass="20685">MSVAGRIALITGSTSGLGLHTAKHLYRQGATVILTCRDEVRGRAALEAVHSQIPEHEETLPGRLHLFTLDLSCYKSILKFCMEIKQHFDHIDILINNAGVMGLPFEGIESIVNCAVTPNDELTSGAFYYNCHEEDYGQMVSQVNAAYMWQIFTDMEQLILNRCHTLTEEERAQAMEGRKALPLTS</sequence>
<accession>A0A0B1SZ53</accession>
<dbReference type="Gene3D" id="3.40.50.720">
    <property type="entry name" value="NAD(P)-binding Rossmann-like Domain"/>
    <property type="match status" value="1"/>
</dbReference>
<evidence type="ECO:0000313" key="3">
    <source>
        <dbReference type="Proteomes" id="UP000053660"/>
    </source>
</evidence>
<protein>
    <submittedName>
        <fullName evidence="2">Oxidoreductase, short chain dehydrogenase/reductase family protein</fullName>
    </submittedName>
</protein>
<dbReference type="PANTHER" id="PTHR43157">
    <property type="entry name" value="PHOSPHATIDYLINOSITOL-GLYCAN BIOSYNTHESIS CLASS F PROTEIN-RELATED"/>
    <property type="match status" value="1"/>
</dbReference>
<gene>
    <name evidence="2" type="ORF">OESDEN_11729</name>
</gene>
<dbReference type="InterPro" id="IPR002347">
    <property type="entry name" value="SDR_fam"/>
</dbReference>
<evidence type="ECO:0000256" key="1">
    <source>
        <dbReference type="ARBA" id="ARBA00023002"/>
    </source>
</evidence>
<dbReference type="PANTHER" id="PTHR43157:SF31">
    <property type="entry name" value="PHOSPHATIDYLINOSITOL-GLYCAN BIOSYNTHESIS CLASS F PROTEIN"/>
    <property type="match status" value="1"/>
</dbReference>
<proteinExistence type="predicted"/>
<keyword evidence="3" id="KW-1185">Reference proteome</keyword>
<keyword evidence="1" id="KW-0560">Oxidoreductase</keyword>
<dbReference type="Pfam" id="PF00106">
    <property type="entry name" value="adh_short"/>
    <property type="match status" value="1"/>
</dbReference>
<dbReference type="AlphaFoldDB" id="A0A0B1SZ53"/>
<evidence type="ECO:0000313" key="2">
    <source>
        <dbReference type="EMBL" id="KHJ88475.1"/>
    </source>
</evidence>
<dbReference type="Proteomes" id="UP000053660">
    <property type="component" value="Unassembled WGS sequence"/>
</dbReference>
<dbReference type="PRINTS" id="PR00081">
    <property type="entry name" value="GDHRDH"/>
</dbReference>
<reference evidence="2 3" key="1">
    <citation type="submission" date="2014-03" db="EMBL/GenBank/DDBJ databases">
        <title>Draft genome of the hookworm Oesophagostomum dentatum.</title>
        <authorList>
            <person name="Mitreva M."/>
        </authorList>
    </citation>
    <scope>NUCLEOTIDE SEQUENCE [LARGE SCALE GENOMIC DNA]</scope>
    <source>
        <strain evidence="2 3">OD-Hann</strain>
    </source>
</reference>
<organism evidence="2 3">
    <name type="scientific">Oesophagostomum dentatum</name>
    <name type="common">Nodular worm</name>
    <dbReference type="NCBI Taxonomy" id="61180"/>
    <lineage>
        <taxon>Eukaryota</taxon>
        <taxon>Metazoa</taxon>
        <taxon>Ecdysozoa</taxon>
        <taxon>Nematoda</taxon>
        <taxon>Chromadorea</taxon>
        <taxon>Rhabditida</taxon>
        <taxon>Rhabditina</taxon>
        <taxon>Rhabditomorpha</taxon>
        <taxon>Strongyloidea</taxon>
        <taxon>Strongylidae</taxon>
        <taxon>Oesophagostomum</taxon>
    </lineage>
</organism>
<dbReference type="SUPFAM" id="SSF51735">
    <property type="entry name" value="NAD(P)-binding Rossmann-fold domains"/>
    <property type="match status" value="1"/>
</dbReference>
<dbReference type="GO" id="GO:0016491">
    <property type="term" value="F:oxidoreductase activity"/>
    <property type="evidence" value="ECO:0007669"/>
    <property type="project" value="UniProtKB-KW"/>
</dbReference>
<dbReference type="InterPro" id="IPR036291">
    <property type="entry name" value="NAD(P)-bd_dom_sf"/>
</dbReference>
<dbReference type="OrthoDB" id="191139at2759"/>
<name>A0A0B1SZ53_OESDE</name>